<name>A0ABV8RJW3_9SPHN</name>
<dbReference type="EMBL" id="JBHSDH010000013">
    <property type="protein sequence ID" value="MFC4292994.1"/>
    <property type="molecule type" value="Genomic_DNA"/>
</dbReference>
<organism evidence="3 4">
    <name type="scientific">Sphingorhabdus arenilitoris</name>
    <dbReference type="NCBI Taxonomy" id="1490041"/>
    <lineage>
        <taxon>Bacteria</taxon>
        <taxon>Pseudomonadati</taxon>
        <taxon>Pseudomonadota</taxon>
        <taxon>Alphaproteobacteria</taxon>
        <taxon>Sphingomonadales</taxon>
        <taxon>Sphingomonadaceae</taxon>
        <taxon>Sphingorhabdus</taxon>
    </lineage>
</organism>
<feature type="region of interest" description="Disordered" evidence="1">
    <location>
        <begin position="43"/>
        <end position="159"/>
    </location>
</feature>
<feature type="compositionally biased region" description="Basic and acidic residues" evidence="1">
    <location>
        <begin position="46"/>
        <end position="66"/>
    </location>
</feature>
<gene>
    <name evidence="3" type="ORF">ACFOWX_11275</name>
</gene>
<evidence type="ECO:0000256" key="2">
    <source>
        <dbReference type="SAM" id="SignalP"/>
    </source>
</evidence>
<reference evidence="4" key="1">
    <citation type="journal article" date="2019" name="Int. J. Syst. Evol. Microbiol.">
        <title>The Global Catalogue of Microorganisms (GCM) 10K type strain sequencing project: providing services to taxonomists for standard genome sequencing and annotation.</title>
        <authorList>
            <consortium name="The Broad Institute Genomics Platform"/>
            <consortium name="The Broad Institute Genome Sequencing Center for Infectious Disease"/>
            <person name="Wu L."/>
            <person name="Ma J."/>
        </authorList>
    </citation>
    <scope>NUCLEOTIDE SEQUENCE [LARGE SCALE GENOMIC DNA]</scope>
    <source>
        <strain evidence="4">CECT 8531</strain>
    </source>
</reference>
<sequence length="271" mass="32369">MRSLYILALAFATSLTPGAASAADMTAALGKTQAASIADIQQFQNREGRRGGEARRGGNRGGEARRGGQNVRGNDNGFRRSVMGDRAAQQVIRSERQSRVQNRTVQRDRNRDTYRDGRRWGDRSYSRNDRDYNRNDRRYDRNDSRYRDRGYNRGYSRGYDRGYNRGSNRSWNHSWRNDRRYDWYGHRNQYRSHYQIGRYYAPYRGHRYSRFNIGFQIGTPYYSSRYWLSDPYSYRLPPAYGNYRWVRYYDDVLLIDVRNGYVADVIHDFFW</sequence>
<keyword evidence="2" id="KW-0732">Signal</keyword>
<keyword evidence="4" id="KW-1185">Reference proteome</keyword>
<dbReference type="Pfam" id="PF11776">
    <property type="entry name" value="RcnB"/>
    <property type="match status" value="1"/>
</dbReference>
<evidence type="ECO:0000313" key="4">
    <source>
        <dbReference type="Proteomes" id="UP001595887"/>
    </source>
</evidence>
<comment type="caution">
    <text evidence="3">The sequence shown here is derived from an EMBL/GenBank/DDBJ whole genome shotgun (WGS) entry which is preliminary data.</text>
</comment>
<dbReference type="RefSeq" id="WP_381424142.1">
    <property type="nucleotide sequence ID" value="NZ_JBHSDH010000013.1"/>
</dbReference>
<dbReference type="InterPro" id="IPR024572">
    <property type="entry name" value="RcnB"/>
</dbReference>
<evidence type="ECO:0000256" key="1">
    <source>
        <dbReference type="SAM" id="MobiDB-lite"/>
    </source>
</evidence>
<dbReference type="Proteomes" id="UP001595887">
    <property type="component" value="Unassembled WGS sequence"/>
</dbReference>
<accession>A0ABV8RJW3</accession>
<evidence type="ECO:0000313" key="3">
    <source>
        <dbReference type="EMBL" id="MFC4292994.1"/>
    </source>
</evidence>
<dbReference type="Gene3D" id="3.10.450.160">
    <property type="entry name" value="inner membrane protein cigr"/>
    <property type="match status" value="1"/>
</dbReference>
<feature type="compositionally biased region" description="Basic and acidic residues" evidence="1">
    <location>
        <begin position="105"/>
        <end position="151"/>
    </location>
</feature>
<feature type="chain" id="PRO_5046634648" evidence="2">
    <location>
        <begin position="23"/>
        <end position="271"/>
    </location>
</feature>
<feature type="signal peptide" evidence="2">
    <location>
        <begin position="1"/>
        <end position="22"/>
    </location>
</feature>
<protein>
    <submittedName>
        <fullName evidence="3">RcnB family protein</fullName>
    </submittedName>
</protein>
<proteinExistence type="predicted"/>